<feature type="transmembrane region" description="Helical" evidence="6">
    <location>
        <begin position="217"/>
        <end position="234"/>
    </location>
</feature>
<evidence type="ECO:0000256" key="1">
    <source>
        <dbReference type="ARBA" id="ARBA00004141"/>
    </source>
</evidence>
<evidence type="ECO:0000313" key="7">
    <source>
        <dbReference type="EMBL" id="GAQ83913.1"/>
    </source>
</evidence>
<dbReference type="PANTHER" id="PTHR43427:SF12">
    <property type="entry name" value="CHLORIDE TRANSPORTER"/>
    <property type="match status" value="1"/>
</dbReference>
<feature type="transmembrane region" description="Helical" evidence="6">
    <location>
        <begin position="37"/>
        <end position="58"/>
    </location>
</feature>
<feature type="transmembrane region" description="Helical" evidence="6">
    <location>
        <begin position="87"/>
        <end position="107"/>
    </location>
</feature>
<evidence type="ECO:0000256" key="6">
    <source>
        <dbReference type="SAM" id="Phobius"/>
    </source>
</evidence>
<dbReference type="EMBL" id="DF237117">
    <property type="protein sequence ID" value="GAQ83913.1"/>
    <property type="molecule type" value="Genomic_DNA"/>
</dbReference>
<keyword evidence="2 6" id="KW-0812">Transmembrane</keyword>
<name>A0A1Y1I0D9_KLENI</name>
<dbReference type="InterPro" id="IPR014743">
    <property type="entry name" value="Cl-channel_core"/>
</dbReference>
<organism evidence="7 8">
    <name type="scientific">Klebsormidium nitens</name>
    <name type="common">Green alga</name>
    <name type="synonym">Ulothrix nitens</name>
    <dbReference type="NCBI Taxonomy" id="105231"/>
    <lineage>
        <taxon>Eukaryota</taxon>
        <taxon>Viridiplantae</taxon>
        <taxon>Streptophyta</taxon>
        <taxon>Klebsormidiophyceae</taxon>
        <taxon>Klebsormidiales</taxon>
        <taxon>Klebsormidiaceae</taxon>
        <taxon>Klebsormidium</taxon>
    </lineage>
</organism>
<dbReference type="Pfam" id="PF00654">
    <property type="entry name" value="Voltage_CLC"/>
    <property type="match status" value="1"/>
</dbReference>
<dbReference type="GO" id="GO:0016020">
    <property type="term" value="C:membrane"/>
    <property type="evidence" value="ECO:0007669"/>
    <property type="project" value="UniProtKB-SubCell"/>
</dbReference>
<keyword evidence="3 6" id="KW-1133">Transmembrane helix</keyword>
<gene>
    <name evidence="7" type="ORF">KFL_001680080</name>
</gene>
<proteinExistence type="predicted"/>
<dbReference type="InterPro" id="IPR001807">
    <property type="entry name" value="ClC"/>
</dbReference>
<dbReference type="PANTHER" id="PTHR43427">
    <property type="entry name" value="CHLORIDE CHANNEL PROTEIN CLC-E"/>
    <property type="match status" value="1"/>
</dbReference>
<keyword evidence="8" id="KW-1185">Reference proteome</keyword>
<accession>A0A1Y1I0D9</accession>
<feature type="transmembrane region" description="Helical" evidence="6">
    <location>
        <begin position="181"/>
        <end position="205"/>
    </location>
</feature>
<keyword evidence="4 6" id="KW-0472">Membrane</keyword>
<feature type="transmembrane region" description="Helical" evidence="6">
    <location>
        <begin position="152"/>
        <end position="169"/>
    </location>
</feature>
<dbReference type="Proteomes" id="UP000054558">
    <property type="component" value="Unassembled WGS sequence"/>
</dbReference>
<dbReference type="PRINTS" id="PR00762">
    <property type="entry name" value="CLCHANNEL"/>
</dbReference>
<dbReference type="GO" id="GO:0015108">
    <property type="term" value="F:chloride transmembrane transporter activity"/>
    <property type="evidence" value="ECO:0007669"/>
    <property type="project" value="InterPro"/>
</dbReference>
<comment type="subcellular location">
    <subcellularLocation>
        <location evidence="1">Membrane</location>
        <topology evidence="1">Multi-pass membrane protein</topology>
    </subcellularLocation>
</comment>
<reference evidence="7 8" key="1">
    <citation type="journal article" date="2014" name="Nat. Commun.">
        <title>Klebsormidium flaccidum genome reveals primary factors for plant terrestrial adaptation.</title>
        <authorList>
            <person name="Hori K."/>
            <person name="Maruyama F."/>
            <person name="Fujisawa T."/>
            <person name="Togashi T."/>
            <person name="Yamamoto N."/>
            <person name="Seo M."/>
            <person name="Sato S."/>
            <person name="Yamada T."/>
            <person name="Mori H."/>
            <person name="Tajima N."/>
            <person name="Moriyama T."/>
            <person name="Ikeuchi M."/>
            <person name="Watanabe M."/>
            <person name="Wada H."/>
            <person name="Kobayashi K."/>
            <person name="Saito M."/>
            <person name="Masuda T."/>
            <person name="Sasaki-Sekimoto Y."/>
            <person name="Mashiguchi K."/>
            <person name="Awai K."/>
            <person name="Shimojima M."/>
            <person name="Masuda S."/>
            <person name="Iwai M."/>
            <person name="Nobusawa T."/>
            <person name="Narise T."/>
            <person name="Kondo S."/>
            <person name="Saito H."/>
            <person name="Sato R."/>
            <person name="Murakawa M."/>
            <person name="Ihara Y."/>
            <person name="Oshima-Yamada Y."/>
            <person name="Ohtaka K."/>
            <person name="Satoh M."/>
            <person name="Sonobe K."/>
            <person name="Ishii M."/>
            <person name="Ohtani R."/>
            <person name="Kanamori-Sato M."/>
            <person name="Honoki R."/>
            <person name="Miyazaki D."/>
            <person name="Mochizuki H."/>
            <person name="Umetsu J."/>
            <person name="Higashi K."/>
            <person name="Shibata D."/>
            <person name="Kamiya Y."/>
            <person name="Sato N."/>
            <person name="Nakamura Y."/>
            <person name="Tabata S."/>
            <person name="Ida S."/>
            <person name="Kurokawa K."/>
            <person name="Ohta H."/>
        </authorList>
    </citation>
    <scope>NUCLEOTIDE SEQUENCE [LARGE SCALE GENOMIC DNA]</scope>
    <source>
        <strain evidence="7 8">NIES-2285</strain>
    </source>
</reference>
<sequence>MGRTEPLLKLHGTQEHPRMLSSWRDMFGEGDSHTSKVAAGIVVGAVNAMVATLFYFLLEGSLFTVWEWIPEHIWAPLVGDHFWLRHAYTVLVPTVLGLGVGLSLLYVGYPGDLPFMVYCVHHGGQIPLKHFVPMLVCASVSITGGGSLGPEAPIVLMCGCVGGLVGQWLGHKGKMMRTTTLMGMACGFAAFFGAPLGGSMFALEVLHRVGMEYFESATYAVLAGTLCCIMYHSLTGMAMGNIWNFPTDLGQPSIHNLMVGVALGFVGAATSYVFLKVHKVLGHVFESLRLKKHQLIMSTVAGFLLGVLALVVPHSFFWGEFEIQSIIDRGGGLLPHIWPKDQAIAYDLGKPGPNLMVALVKMAAISVTIHGGFRGGFIFPFFLTGSAVGQAIHLAIPSLHPVVCMMGVASALDVAITRTPWASALILACLSGQPNVLQPAVTAALTSLVLTYSSKFQLIKTQQTRRFSEPEPEDEWPPYDPAHGE</sequence>
<evidence type="ECO:0000313" key="8">
    <source>
        <dbReference type="Proteomes" id="UP000054558"/>
    </source>
</evidence>
<evidence type="ECO:0000256" key="2">
    <source>
        <dbReference type="ARBA" id="ARBA00022692"/>
    </source>
</evidence>
<evidence type="ECO:0000256" key="5">
    <source>
        <dbReference type="SAM" id="MobiDB-lite"/>
    </source>
</evidence>
<feature type="transmembrane region" description="Helical" evidence="6">
    <location>
        <begin position="295"/>
        <end position="318"/>
    </location>
</feature>
<protein>
    <submittedName>
        <fullName evidence="7">Chloride transporter</fullName>
    </submittedName>
</protein>
<dbReference type="CDD" id="cd00400">
    <property type="entry name" value="Voltage_gated_ClC"/>
    <property type="match status" value="1"/>
</dbReference>
<feature type="transmembrane region" description="Helical" evidence="6">
    <location>
        <begin position="254"/>
        <end position="275"/>
    </location>
</feature>
<evidence type="ECO:0000256" key="3">
    <source>
        <dbReference type="ARBA" id="ARBA00022989"/>
    </source>
</evidence>
<dbReference type="SUPFAM" id="SSF81340">
    <property type="entry name" value="Clc chloride channel"/>
    <property type="match status" value="1"/>
</dbReference>
<dbReference type="Gene3D" id="1.10.3080.10">
    <property type="entry name" value="Clc chloride channel"/>
    <property type="match status" value="1"/>
</dbReference>
<evidence type="ECO:0000256" key="4">
    <source>
        <dbReference type="ARBA" id="ARBA00023136"/>
    </source>
</evidence>
<dbReference type="InterPro" id="IPR050368">
    <property type="entry name" value="ClC-type_chloride_channel"/>
</dbReference>
<dbReference type="AlphaFoldDB" id="A0A1Y1I0D9"/>
<dbReference type="OMA" id="WKVPGHA"/>
<dbReference type="OrthoDB" id="509547at2759"/>
<feature type="region of interest" description="Disordered" evidence="5">
    <location>
        <begin position="463"/>
        <end position="485"/>
    </location>
</feature>